<sequence length="98" mass="11068">MTCPSCSDNPIGLVKRPSCYARSMPSIPIALGREKTLMFFAGYQVQVAVKPRPEKDMCSILLHGRQFFHLNPSMAAPALALTIFRSLYYPIHQPTQWQ</sequence>
<reference evidence="2" key="2">
    <citation type="submission" date="2015-01" db="EMBL/GenBank/DDBJ databases">
        <title>Evolutionary Origins and Diversification of the Mycorrhizal Mutualists.</title>
        <authorList>
            <consortium name="DOE Joint Genome Institute"/>
            <consortium name="Mycorrhizal Genomics Consortium"/>
            <person name="Kohler A."/>
            <person name="Kuo A."/>
            <person name="Nagy L.G."/>
            <person name="Floudas D."/>
            <person name="Copeland A."/>
            <person name="Barry K.W."/>
            <person name="Cichocki N."/>
            <person name="Veneault-Fourrey C."/>
            <person name="LaButti K."/>
            <person name="Lindquist E.A."/>
            <person name="Lipzen A."/>
            <person name="Lundell T."/>
            <person name="Morin E."/>
            <person name="Murat C."/>
            <person name="Riley R."/>
            <person name="Ohm R."/>
            <person name="Sun H."/>
            <person name="Tunlid A."/>
            <person name="Henrissat B."/>
            <person name="Grigoriev I.V."/>
            <person name="Hibbett D.S."/>
            <person name="Martin F."/>
        </authorList>
    </citation>
    <scope>NUCLEOTIDE SEQUENCE [LARGE SCALE GENOMIC DNA]</scope>
    <source>
        <strain evidence="2">h7</strain>
    </source>
</reference>
<protein>
    <submittedName>
        <fullName evidence="1">Uncharacterized protein</fullName>
    </submittedName>
</protein>
<evidence type="ECO:0000313" key="1">
    <source>
        <dbReference type="EMBL" id="KIM37157.1"/>
    </source>
</evidence>
<evidence type="ECO:0000313" key="2">
    <source>
        <dbReference type="Proteomes" id="UP000053424"/>
    </source>
</evidence>
<dbReference type="HOGENOM" id="CLU_2333848_0_0_1"/>
<keyword evidence="2" id="KW-1185">Reference proteome</keyword>
<name>A0A0C2Y835_HEBCY</name>
<organism evidence="1 2">
    <name type="scientific">Hebeloma cylindrosporum</name>
    <dbReference type="NCBI Taxonomy" id="76867"/>
    <lineage>
        <taxon>Eukaryota</taxon>
        <taxon>Fungi</taxon>
        <taxon>Dikarya</taxon>
        <taxon>Basidiomycota</taxon>
        <taxon>Agaricomycotina</taxon>
        <taxon>Agaricomycetes</taxon>
        <taxon>Agaricomycetidae</taxon>
        <taxon>Agaricales</taxon>
        <taxon>Agaricineae</taxon>
        <taxon>Hymenogastraceae</taxon>
        <taxon>Hebeloma</taxon>
    </lineage>
</organism>
<gene>
    <name evidence="1" type="ORF">M413DRAFT_278689</name>
</gene>
<accession>A0A0C2Y835</accession>
<dbReference type="Proteomes" id="UP000053424">
    <property type="component" value="Unassembled WGS sequence"/>
</dbReference>
<reference evidence="1 2" key="1">
    <citation type="submission" date="2014-04" db="EMBL/GenBank/DDBJ databases">
        <authorList>
            <consortium name="DOE Joint Genome Institute"/>
            <person name="Kuo A."/>
            <person name="Gay G."/>
            <person name="Dore J."/>
            <person name="Kohler A."/>
            <person name="Nagy L.G."/>
            <person name="Floudas D."/>
            <person name="Copeland A."/>
            <person name="Barry K.W."/>
            <person name="Cichocki N."/>
            <person name="Veneault-Fourrey C."/>
            <person name="LaButti K."/>
            <person name="Lindquist E.A."/>
            <person name="Lipzen A."/>
            <person name="Lundell T."/>
            <person name="Morin E."/>
            <person name="Murat C."/>
            <person name="Sun H."/>
            <person name="Tunlid A."/>
            <person name="Henrissat B."/>
            <person name="Grigoriev I.V."/>
            <person name="Hibbett D.S."/>
            <person name="Martin F."/>
            <person name="Nordberg H.P."/>
            <person name="Cantor M.N."/>
            <person name="Hua S.X."/>
        </authorList>
    </citation>
    <scope>NUCLEOTIDE SEQUENCE [LARGE SCALE GENOMIC DNA]</scope>
    <source>
        <strain evidence="2">h7</strain>
    </source>
</reference>
<dbReference type="AlphaFoldDB" id="A0A0C2Y835"/>
<dbReference type="EMBL" id="KN831799">
    <property type="protein sequence ID" value="KIM37157.1"/>
    <property type="molecule type" value="Genomic_DNA"/>
</dbReference>
<proteinExistence type="predicted"/>